<comment type="caution">
    <text evidence="1">The sequence shown here is derived from an EMBL/GenBank/DDBJ whole genome shotgun (WGS) entry which is preliminary data.</text>
</comment>
<dbReference type="Proteomes" id="UP001234178">
    <property type="component" value="Unassembled WGS sequence"/>
</dbReference>
<accession>A0ABR0B2D3</accession>
<organism evidence="1 2">
    <name type="scientific">Daphnia magna</name>
    <dbReference type="NCBI Taxonomy" id="35525"/>
    <lineage>
        <taxon>Eukaryota</taxon>
        <taxon>Metazoa</taxon>
        <taxon>Ecdysozoa</taxon>
        <taxon>Arthropoda</taxon>
        <taxon>Crustacea</taxon>
        <taxon>Branchiopoda</taxon>
        <taxon>Diplostraca</taxon>
        <taxon>Cladocera</taxon>
        <taxon>Anomopoda</taxon>
        <taxon>Daphniidae</taxon>
        <taxon>Daphnia</taxon>
    </lineage>
</organism>
<evidence type="ECO:0000313" key="1">
    <source>
        <dbReference type="EMBL" id="KAK4035851.1"/>
    </source>
</evidence>
<gene>
    <name evidence="1" type="ORF">OUZ56_027932</name>
</gene>
<proteinExistence type="predicted"/>
<keyword evidence="2" id="KW-1185">Reference proteome</keyword>
<name>A0ABR0B2D3_9CRUS</name>
<sequence>MDSLCLASGNRIVQDLTANSIKIQANSHDHGGNKVMDSEWIGERKRAKSLNTHNSTRSSNPQLGLKLSARDYGLMDSKLYIRFTIF</sequence>
<protein>
    <submittedName>
        <fullName evidence="1">Uncharacterized protein</fullName>
    </submittedName>
</protein>
<reference evidence="1 2" key="1">
    <citation type="journal article" date="2023" name="Nucleic Acids Res.">
        <title>The hologenome of Daphnia magna reveals possible DNA methylation and microbiome-mediated evolution of the host genome.</title>
        <authorList>
            <person name="Chaturvedi A."/>
            <person name="Li X."/>
            <person name="Dhandapani V."/>
            <person name="Marshall H."/>
            <person name="Kissane S."/>
            <person name="Cuenca-Cambronero M."/>
            <person name="Asole G."/>
            <person name="Calvet F."/>
            <person name="Ruiz-Romero M."/>
            <person name="Marangio P."/>
            <person name="Guigo R."/>
            <person name="Rago D."/>
            <person name="Mirbahai L."/>
            <person name="Eastwood N."/>
            <person name="Colbourne J.K."/>
            <person name="Zhou J."/>
            <person name="Mallon E."/>
            <person name="Orsini L."/>
        </authorList>
    </citation>
    <scope>NUCLEOTIDE SEQUENCE [LARGE SCALE GENOMIC DNA]</scope>
    <source>
        <strain evidence="1">LRV0_1</strain>
    </source>
</reference>
<evidence type="ECO:0000313" key="2">
    <source>
        <dbReference type="Proteomes" id="UP001234178"/>
    </source>
</evidence>
<dbReference type="EMBL" id="JAOYFB010000040">
    <property type="protein sequence ID" value="KAK4035851.1"/>
    <property type="molecule type" value="Genomic_DNA"/>
</dbReference>